<feature type="chain" id="PRO_5025435774" evidence="4">
    <location>
        <begin position="19"/>
        <end position="393"/>
    </location>
</feature>
<dbReference type="PANTHER" id="PTHR47966:SF51">
    <property type="entry name" value="BETA-SITE APP-CLEAVING ENZYME, ISOFORM A-RELATED"/>
    <property type="match status" value="1"/>
</dbReference>
<keyword evidence="3" id="KW-0378">Hydrolase</keyword>
<dbReference type="PANTHER" id="PTHR47966">
    <property type="entry name" value="BETA-SITE APP-CLEAVING ENZYME, ISOFORM A-RELATED"/>
    <property type="match status" value="1"/>
</dbReference>
<protein>
    <submittedName>
        <fullName evidence="6">Aspartic peptidase domain-containing protein</fullName>
    </submittedName>
</protein>
<dbReference type="GeneID" id="54475949"/>
<organism evidence="6 7">
    <name type="scientific">Neohortaea acidophila</name>
    <dbReference type="NCBI Taxonomy" id="245834"/>
    <lineage>
        <taxon>Eukaryota</taxon>
        <taxon>Fungi</taxon>
        <taxon>Dikarya</taxon>
        <taxon>Ascomycota</taxon>
        <taxon>Pezizomycotina</taxon>
        <taxon>Dothideomycetes</taxon>
        <taxon>Dothideomycetidae</taxon>
        <taxon>Mycosphaerellales</taxon>
        <taxon>Teratosphaeriaceae</taxon>
        <taxon>Neohortaea</taxon>
    </lineage>
</organism>
<evidence type="ECO:0000259" key="5">
    <source>
        <dbReference type="PROSITE" id="PS51767"/>
    </source>
</evidence>
<feature type="domain" description="Peptidase A1" evidence="5">
    <location>
        <begin position="55"/>
        <end position="384"/>
    </location>
</feature>
<dbReference type="RefSeq" id="XP_033585406.1">
    <property type="nucleotide sequence ID" value="XM_033734947.1"/>
</dbReference>
<evidence type="ECO:0000256" key="1">
    <source>
        <dbReference type="ARBA" id="ARBA00007447"/>
    </source>
</evidence>
<reference evidence="6" key="1">
    <citation type="journal article" date="2020" name="Stud. Mycol.">
        <title>101 Dothideomycetes genomes: a test case for predicting lifestyles and emergence of pathogens.</title>
        <authorList>
            <person name="Haridas S."/>
            <person name="Albert R."/>
            <person name="Binder M."/>
            <person name="Bloem J."/>
            <person name="Labutti K."/>
            <person name="Salamov A."/>
            <person name="Andreopoulos B."/>
            <person name="Baker S."/>
            <person name="Barry K."/>
            <person name="Bills G."/>
            <person name="Bluhm B."/>
            <person name="Cannon C."/>
            <person name="Castanera R."/>
            <person name="Culley D."/>
            <person name="Daum C."/>
            <person name="Ezra D."/>
            <person name="Gonzalez J."/>
            <person name="Henrissat B."/>
            <person name="Kuo A."/>
            <person name="Liang C."/>
            <person name="Lipzen A."/>
            <person name="Lutzoni F."/>
            <person name="Magnuson J."/>
            <person name="Mondo S."/>
            <person name="Nolan M."/>
            <person name="Ohm R."/>
            <person name="Pangilinan J."/>
            <person name="Park H.-J."/>
            <person name="Ramirez L."/>
            <person name="Alfaro M."/>
            <person name="Sun H."/>
            <person name="Tritt A."/>
            <person name="Yoshinaga Y."/>
            <person name="Zwiers L.-H."/>
            <person name="Turgeon B."/>
            <person name="Goodwin S."/>
            <person name="Spatafora J."/>
            <person name="Crous P."/>
            <person name="Grigoriev I."/>
        </authorList>
    </citation>
    <scope>NUCLEOTIDE SEQUENCE</scope>
    <source>
        <strain evidence="6">CBS 113389</strain>
    </source>
</reference>
<dbReference type="EMBL" id="MU001643">
    <property type="protein sequence ID" value="KAF2478836.1"/>
    <property type="molecule type" value="Genomic_DNA"/>
</dbReference>
<dbReference type="InterPro" id="IPR001969">
    <property type="entry name" value="Aspartic_peptidase_AS"/>
</dbReference>
<dbReference type="InterPro" id="IPR021109">
    <property type="entry name" value="Peptidase_aspartic_dom_sf"/>
</dbReference>
<evidence type="ECO:0000313" key="6">
    <source>
        <dbReference type="EMBL" id="KAF2478836.1"/>
    </source>
</evidence>
<accession>A0A6A6PGC7</accession>
<keyword evidence="4" id="KW-0732">Signal</keyword>
<dbReference type="CDD" id="cd05471">
    <property type="entry name" value="pepsin_like"/>
    <property type="match status" value="1"/>
</dbReference>
<dbReference type="InterPro" id="IPR033121">
    <property type="entry name" value="PEPTIDASE_A1"/>
</dbReference>
<sequence length="393" mass="42666">MARLFLFLSFVLFSLAHGADKSFNIAARRDYAHSHHLRKRQYAIEATGLDRALYWFGNFSVGDSGPLSLLIDTGSSDILIDPGLYKPSKNELPYVNTKFAIEYEGVNKAGYGFENINGTALLDTVSIGNLSVKHQAIANITSFQFFDLRKPPTVALERNGIIGFGPKDGSQFMPPADPFFFSLCAEKAIDECRFGLAFGTNGTGQIVIGKLDTTLIDGDVVPVSEVDQQYVTVGDVTLDNKIISKNQTIIMDVGTNNIQGPLDLTRSIFESLGWSSKLRVSDQLGGKPDRVLTASFPCGKPPTLGFSFPTESQLKPGQKATIFNISPDVWDSAKHKSGNCTSILGGTNFLSNVTAHTTAWLVGQPFFAGHYIDFDATSHTISYANLKNPATGT</sequence>
<feature type="signal peptide" evidence="4">
    <location>
        <begin position="1"/>
        <end position="18"/>
    </location>
</feature>
<dbReference type="Gene3D" id="2.40.70.10">
    <property type="entry name" value="Acid Proteases"/>
    <property type="match status" value="2"/>
</dbReference>
<evidence type="ECO:0000256" key="4">
    <source>
        <dbReference type="SAM" id="SignalP"/>
    </source>
</evidence>
<dbReference type="Proteomes" id="UP000799767">
    <property type="component" value="Unassembled WGS sequence"/>
</dbReference>
<keyword evidence="7" id="KW-1185">Reference proteome</keyword>
<keyword evidence="3" id="KW-0645">Protease</keyword>
<gene>
    <name evidence="6" type="ORF">BDY17DRAFT_305921</name>
</gene>
<dbReference type="InterPro" id="IPR001461">
    <property type="entry name" value="Aspartic_peptidase_A1"/>
</dbReference>
<dbReference type="GO" id="GO:0006508">
    <property type="term" value="P:proteolysis"/>
    <property type="evidence" value="ECO:0007669"/>
    <property type="project" value="UniProtKB-KW"/>
</dbReference>
<dbReference type="Pfam" id="PF00026">
    <property type="entry name" value="Asp"/>
    <property type="match status" value="1"/>
</dbReference>
<comment type="similarity">
    <text evidence="1 3">Belongs to the peptidase A1 family.</text>
</comment>
<dbReference type="PROSITE" id="PS00141">
    <property type="entry name" value="ASP_PROTEASE"/>
    <property type="match status" value="1"/>
</dbReference>
<proteinExistence type="inferred from homology"/>
<dbReference type="OrthoDB" id="15189at2759"/>
<dbReference type="InterPro" id="IPR034164">
    <property type="entry name" value="Pepsin-like_dom"/>
</dbReference>
<evidence type="ECO:0000256" key="2">
    <source>
        <dbReference type="ARBA" id="ARBA00022750"/>
    </source>
</evidence>
<dbReference type="GO" id="GO:0004190">
    <property type="term" value="F:aspartic-type endopeptidase activity"/>
    <property type="evidence" value="ECO:0007669"/>
    <property type="project" value="UniProtKB-KW"/>
</dbReference>
<dbReference type="PROSITE" id="PS51767">
    <property type="entry name" value="PEPTIDASE_A1"/>
    <property type="match status" value="1"/>
</dbReference>
<keyword evidence="2 3" id="KW-0064">Aspartyl protease</keyword>
<dbReference type="PRINTS" id="PR00792">
    <property type="entry name" value="PEPSIN"/>
</dbReference>
<dbReference type="SUPFAM" id="SSF50630">
    <property type="entry name" value="Acid proteases"/>
    <property type="match status" value="1"/>
</dbReference>
<evidence type="ECO:0000256" key="3">
    <source>
        <dbReference type="RuleBase" id="RU000454"/>
    </source>
</evidence>
<name>A0A6A6PGC7_9PEZI</name>
<evidence type="ECO:0000313" key="7">
    <source>
        <dbReference type="Proteomes" id="UP000799767"/>
    </source>
</evidence>
<dbReference type="AlphaFoldDB" id="A0A6A6PGC7"/>